<comment type="caution">
    <text evidence="10">The sequence shown here is derived from an EMBL/GenBank/DDBJ whole genome shotgun (WGS) entry which is preliminary data.</text>
</comment>
<evidence type="ECO:0000256" key="9">
    <source>
        <dbReference type="SAM" id="Phobius"/>
    </source>
</evidence>
<dbReference type="eggNOG" id="COG2076">
    <property type="taxonomic scope" value="Bacteria"/>
</dbReference>
<dbReference type="SUPFAM" id="SSF103481">
    <property type="entry name" value="Multidrug resistance efflux transporter EmrE"/>
    <property type="match status" value="1"/>
</dbReference>
<evidence type="ECO:0000256" key="3">
    <source>
        <dbReference type="ARBA" id="ARBA00022475"/>
    </source>
</evidence>
<dbReference type="GO" id="GO:0005886">
    <property type="term" value="C:plasma membrane"/>
    <property type="evidence" value="ECO:0007669"/>
    <property type="project" value="UniProtKB-SubCell"/>
</dbReference>
<dbReference type="OrthoDB" id="9808638at2"/>
<accession>A0A074UA53</accession>
<evidence type="ECO:0000256" key="5">
    <source>
        <dbReference type="ARBA" id="ARBA00022989"/>
    </source>
</evidence>
<evidence type="ECO:0000256" key="6">
    <source>
        <dbReference type="ARBA" id="ARBA00023136"/>
    </source>
</evidence>
<evidence type="ECO:0000256" key="2">
    <source>
        <dbReference type="ARBA" id="ARBA00022448"/>
    </source>
</evidence>
<sequence>MNTYIYLLIAVAFEAFGSACLQASNQFTRLWPSIGVFVGFGAAFYFFTLVLKVLPLGITYALWSGIGMVMIAGAGWVLFGQKLDFWGFIGISLIICGILVINLLSKSATH</sequence>
<evidence type="ECO:0000256" key="7">
    <source>
        <dbReference type="ARBA" id="ARBA00038032"/>
    </source>
</evidence>
<comment type="subcellular location">
    <subcellularLocation>
        <location evidence="1 8">Cell membrane</location>
        <topology evidence="1 8">Multi-pass membrane protein</topology>
    </subcellularLocation>
</comment>
<protein>
    <submittedName>
        <fullName evidence="10">Ethidium bromide resistance protein</fullName>
    </submittedName>
</protein>
<dbReference type="FunFam" id="1.10.3730.20:FF:000001">
    <property type="entry name" value="Quaternary ammonium compound resistance transporter SugE"/>
    <property type="match status" value="1"/>
</dbReference>
<dbReference type="GO" id="GO:0015220">
    <property type="term" value="F:choline transmembrane transporter activity"/>
    <property type="evidence" value="ECO:0007669"/>
    <property type="project" value="TreeGrafter"/>
</dbReference>
<keyword evidence="6 9" id="KW-0472">Membrane</keyword>
<reference evidence="10 11" key="1">
    <citation type="submission" date="2014-03" db="EMBL/GenBank/DDBJ databases">
        <title>The draft genome sequence of Thioclava dalianensis DLFJ1-1.</title>
        <authorList>
            <person name="Lai Q."/>
            <person name="Shao Z."/>
        </authorList>
    </citation>
    <scope>NUCLEOTIDE SEQUENCE [LARGE SCALE GENOMIC DNA]</scope>
    <source>
        <strain evidence="10 11">DLFJ1-1</strain>
    </source>
</reference>
<dbReference type="PANTHER" id="PTHR30561">
    <property type="entry name" value="SMR FAMILY PROTON-DEPENDENT DRUG EFFLUX TRANSPORTER SUGE"/>
    <property type="match status" value="1"/>
</dbReference>
<dbReference type="Proteomes" id="UP000027725">
    <property type="component" value="Unassembled WGS sequence"/>
</dbReference>
<feature type="transmembrane region" description="Helical" evidence="9">
    <location>
        <begin position="30"/>
        <end position="51"/>
    </location>
</feature>
<evidence type="ECO:0000256" key="8">
    <source>
        <dbReference type="RuleBase" id="RU003942"/>
    </source>
</evidence>
<feature type="transmembrane region" description="Helical" evidence="9">
    <location>
        <begin position="85"/>
        <end position="104"/>
    </location>
</feature>
<keyword evidence="2" id="KW-0813">Transport</keyword>
<dbReference type="AlphaFoldDB" id="A0A074UA53"/>
<dbReference type="EMBL" id="JHEH01000001">
    <property type="protein sequence ID" value="KEP71582.1"/>
    <property type="molecule type" value="Genomic_DNA"/>
</dbReference>
<dbReference type="Gene3D" id="1.10.3730.20">
    <property type="match status" value="1"/>
</dbReference>
<keyword evidence="11" id="KW-1185">Reference proteome</keyword>
<comment type="similarity">
    <text evidence="7 8">Belongs to the drug/metabolite transporter (DMT) superfamily. Small multidrug resistance (SMR) (TC 2.A.7.1) family.</text>
</comment>
<dbReference type="InterPro" id="IPR045324">
    <property type="entry name" value="Small_multidrug_res"/>
</dbReference>
<dbReference type="GO" id="GO:0015297">
    <property type="term" value="F:antiporter activity"/>
    <property type="evidence" value="ECO:0007669"/>
    <property type="project" value="TreeGrafter"/>
</dbReference>
<dbReference type="GO" id="GO:1990961">
    <property type="term" value="P:xenobiotic detoxification by transmembrane export across the plasma membrane"/>
    <property type="evidence" value="ECO:0007669"/>
    <property type="project" value="UniProtKB-ARBA"/>
</dbReference>
<organism evidence="10 11">
    <name type="scientific">Thioclava dalianensis</name>
    <dbReference type="NCBI Taxonomy" id="1185766"/>
    <lineage>
        <taxon>Bacteria</taxon>
        <taxon>Pseudomonadati</taxon>
        <taxon>Pseudomonadota</taxon>
        <taxon>Alphaproteobacteria</taxon>
        <taxon>Rhodobacterales</taxon>
        <taxon>Paracoccaceae</taxon>
        <taxon>Thioclava</taxon>
    </lineage>
</organism>
<keyword evidence="5 9" id="KW-1133">Transmembrane helix</keyword>
<dbReference type="GO" id="GO:0015199">
    <property type="term" value="F:amino-acid betaine transmembrane transporter activity"/>
    <property type="evidence" value="ECO:0007669"/>
    <property type="project" value="TreeGrafter"/>
</dbReference>
<evidence type="ECO:0000256" key="1">
    <source>
        <dbReference type="ARBA" id="ARBA00004651"/>
    </source>
</evidence>
<dbReference type="Pfam" id="PF00893">
    <property type="entry name" value="Multi_Drug_Res"/>
    <property type="match status" value="1"/>
</dbReference>
<gene>
    <name evidence="10" type="ORF">DL1_00780</name>
</gene>
<dbReference type="PANTHER" id="PTHR30561:SF1">
    <property type="entry name" value="MULTIDRUG TRANSPORTER EMRE"/>
    <property type="match status" value="1"/>
</dbReference>
<name>A0A074UA53_9RHOB</name>
<proteinExistence type="inferred from homology"/>
<dbReference type="GO" id="GO:0031460">
    <property type="term" value="P:glycine betaine transport"/>
    <property type="evidence" value="ECO:0007669"/>
    <property type="project" value="TreeGrafter"/>
</dbReference>
<dbReference type="InterPro" id="IPR000390">
    <property type="entry name" value="Small_drug/metabolite_transptr"/>
</dbReference>
<feature type="transmembrane region" description="Helical" evidence="9">
    <location>
        <begin position="58"/>
        <end position="79"/>
    </location>
</feature>
<evidence type="ECO:0000313" key="10">
    <source>
        <dbReference type="EMBL" id="KEP71582.1"/>
    </source>
</evidence>
<feature type="transmembrane region" description="Helical" evidence="9">
    <location>
        <begin position="5"/>
        <end position="24"/>
    </location>
</feature>
<keyword evidence="4 8" id="KW-0812">Transmembrane</keyword>
<evidence type="ECO:0000256" key="4">
    <source>
        <dbReference type="ARBA" id="ARBA00022692"/>
    </source>
</evidence>
<evidence type="ECO:0000313" key="11">
    <source>
        <dbReference type="Proteomes" id="UP000027725"/>
    </source>
</evidence>
<keyword evidence="3" id="KW-1003">Cell membrane</keyword>
<dbReference type="InterPro" id="IPR037185">
    <property type="entry name" value="EmrE-like"/>
</dbReference>
<dbReference type="STRING" id="1185766.SAMN05216224_105228"/>